<evidence type="ECO:0000256" key="4">
    <source>
        <dbReference type="ARBA" id="ARBA00023004"/>
    </source>
</evidence>
<evidence type="ECO:0000256" key="6">
    <source>
        <dbReference type="SAM" id="MobiDB-lite"/>
    </source>
</evidence>
<dbReference type="SUPFAM" id="SSF56436">
    <property type="entry name" value="C-type lectin-like"/>
    <property type="match status" value="1"/>
</dbReference>
<dbReference type="InterPro" id="IPR019257">
    <property type="entry name" value="MeTrfase_dom"/>
</dbReference>
<accession>A0A163D9B9</accession>
<dbReference type="InterPro" id="IPR016187">
    <property type="entry name" value="CTDL_fold"/>
</dbReference>
<dbReference type="NCBIfam" id="TIGR03439">
    <property type="entry name" value="methyl_EasF"/>
    <property type="match status" value="1"/>
</dbReference>
<dbReference type="InterPro" id="IPR029063">
    <property type="entry name" value="SAM-dependent_MTases_sf"/>
</dbReference>
<dbReference type="Pfam" id="PF03781">
    <property type="entry name" value="FGE-sulfatase"/>
    <property type="match status" value="2"/>
</dbReference>
<dbReference type="RefSeq" id="XP_018287750.1">
    <property type="nucleotide sequence ID" value="XM_018429139.1"/>
</dbReference>
<feature type="domain" description="Histidine-specific methyltransferase SAM-dependent" evidence="8">
    <location>
        <begin position="55"/>
        <end position="367"/>
    </location>
</feature>
<evidence type="ECO:0000256" key="5">
    <source>
        <dbReference type="ARBA" id="ARBA00037882"/>
    </source>
</evidence>
<dbReference type="Gene3D" id="3.40.50.150">
    <property type="entry name" value="Vaccinia Virus protein VP39"/>
    <property type="match status" value="1"/>
</dbReference>
<feature type="domain" description="Sulfatase-modifying factor enzyme-like" evidence="7">
    <location>
        <begin position="682"/>
        <end position="776"/>
    </location>
</feature>
<keyword evidence="11" id="KW-1185">Reference proteome</keyword>
<dbReference type="OrthoDB" id="659at2759"/>
<evidence type="ECO:0000259" key="9">
    <source>
        <dbReference type="Pfam" id="PF12867"/>
    </source>
</evidence>
<dbReference type="EMBL" id="KV440991">
    <property type="protein sequence ID" value="OAD69710.1"/>
    <property type="molecule type" value="Genomic_DNA"/>
</dbReference>
<dbReference type="GeneID" id="28990045"/>
<organism evidence="10 11">
    <name type="scientific">Phycomyces blakesleeanus (strain ATCC 8743b / DSM 1359 / FGSC 10004 / NBRC 33097 / NRRL 1555)</name>
    <dbReference type="NCBI Taxonomy" id="763407"/>
    <lineage>
        <taxon>Eukaryota</taxon>
        <taxon>Fungi</taxon>
        <taxon>Fungi incertae sedis</taxon>
        <taxon>Mucoromycota</taxon>
        <taxon>Mucoromycotina</taxon>
        <taxon>Mucoromycetes</taxon>
        <taxon>Mucorales</taxon>
        <taxon>Phycomycetaceae</taxon>
        <taxon>Phycomyces</taxon>
    </lineage>
</organism>
<keyword evidence="3" id="KW-0560">Oxidoreductase</keyword>
<reference evidence="11" key="1">
    <citation type="submission" date="2015-06" db="EMBL/GenBank/DDBJ databases">
        <title>Expansion of signal transduction pathways in fungi by whole-genome duplication.</title>
        <authorList>
            <consortium name="DOE Joint Genome Institute"/>
            <person name="Corrochano L.M."/>
            <person name="Kuo A."/>
            <person name="Marcet-Houben M."/>
            <person name="Polaino S."/>
            <person name="Salamov A."/>
            <person name="Villalobos J.M."/>
            <person name="Alvarez M.I."/>
            <person name="Avalos J."/>
            <person name="Benito E.P."/>
            <person name="Benoit I."/>
            <person name="Burger G."/>
            <person name="Camino L.P."/>
            <person name="Canovas D."/>
            <person name="Cerda-Olmedo E."/>
            <person name="Cheng J.-F."/>
            <person name="Dominguez A."/>
            <person name="Elias M."/>
            <person name="Eslava A.P."/>
            <person name="Glaser F."/>
            <person name="Grimwood J."/>
            <person name="Gutierrez G."/>
            <person name="Heitman J."/>
            <person name="Henrissat B."/>
            <person name="Iturriaga E.A."/>
            <person name="Lang B.F."/>
            <person name="Lavin J.L."/>
            <person name="Lee S."/>
            <person name="Li W."/>
            <person name="Lindquist E."/>
            <person name="Lopez-Garcia S."/>
            <person name="Luque E.M."/>
            <person name="Marcos A.T."/>
            <person name="Martin J."/>
            <person name="McCluskey K."/>
            <person name="Medina H.R."/>
            <person name="Miralles-Duran A."/>
            <person name="Miyazaki A."/>
            <person name="Munoz-Torres E."/>
            <person name="Oguiza J.A."/>
            <person name="Ohm R."/>
            <person name="Olmedo M."/>
            <person name="Orejas M."/>
            <person name="Ortiz-Castellanos L."/>
            <person name="Pisabarro A.G."/>
            <person name="Rodriguez-Romero J."/>
            <person name="Ruiz-Herrera J."/>
            <person name="Ruiz-Vazquez R."/>
            <person name="Sanz C."/>
            <person name="Schackwitz W."/>
            <person name="Schmutz J."/>
            <person name="Shahriari M."/>
            <person name="Shelest E."/>
            <person name="Silva-Franco F."/>
            <person name="Soanes D."/>
            <person name="Syed K."/>
            <person name="Tagua V.G."/>
            <person name="Talbot N.J."/>
            <person name="Thon M."/>
            <person name="De vries R.P."/>
            <person name="Wiebenga A."/>
            <person name="Yadav J.S."/>
            <person name="Braun E.L."/>
            <person name="Baker S."/>
            <person name="Garre V."/>
            <person name="Horwitz B."/>
            <person name="Torres-Martinez S."/>
            <person name="Idnurm A."/>
            <person name="Herrera-Estrella A."/>
            <person name="Gabaldon T."/>
            <person name="Grigoriev I.V."/>
        </authorList>
    </citation>
    <scope>NUCLEOTIDE SEQUENCE [LARGE SCALE GENOMIC DNA]</scope>
    <source>
        <strain evidence="11">NRRL 1555(-)</strain>
    </source>
</reference>
<dbReference type="AlphaFoldDB" id="A0A163D9B9"/>
<evidence type="ECO:0000313" key="10">
    <source>
        <dbReference type="EMBL" id="OAD69710.1"/>
    </source>
</evidence>
<dbReference type="InParanoid" id="A0A163D9B9"/>
<proteinExistence type="predicted"/>
<name>A0A163D9B9_PHYB8</name>
<dbReference type="Pfam" id="PF10017">
    <property type="entry name" value="Methyltransf_33"/>
    <property type="match status" value="1"/>
</dbReference>
<dbReference type="STRING" id="763407.A0A163D9B9"/>
<evidence type="ECO:0000259" key="8">
    <source>
        <dbReference type="Pfam" id="PF10017"/>
    </source>
</evidence>
<evidence type="ECO:0000256" key="2">
    <source>
        <dbReference type="ARBA" id="ARBA00022679"/>
    </source>
</evidence>
<dbReference type="InterPro" id="IPR017805">
    <property type="entry name" value="SAM_MeTrfase_EasF-type_put"/>
</dbReference>
<dbReference type="InterPro" id="IPR005532">
    <property type="entry name" value="SUMF_dom"/>
</dbReference>
<dbReference type="InterPro" id="IPR051128">
    <property type="entry name" value="EgtD_Methyltrsf_superfamily"/>
</dbReference>
<feature type="region of interest" description="Disordered" evidence="6">
    <location>
        <begin position="25"/>
        <end position="45"/>
    </location>
</feature>
<keyword evidence="2" id="KW-0808">Transferase</keyword>
<evidence type="ECO:0000313" key="11">
    <source>
        <dbReference type="Proteomes" id="UP000077315"/>
    </source>
</evidence>
<keyword evidence="1" id="KW-0489">Methyltransferase</keyword>
<dbReference type="GO" id="GO:0032259">
    <property type="term" value="P:methylation"/>
    <property type="evidence" value="ECO:0007669"/>
    <property type="project" value="UniProtKB-KW"/>
</dbReference>
<protein>
    <recommendedName>
        <fullName evidence="12">Histidine-specific methyltransferase SAM-dependent domain-containing protein</fullName>
    </recommendedName>
</protein>
<feature type="domain" description="Sulfatase-modifying factor enzyme-like" evidence="7">
    <location>
        <begin position="808"/>
        <end position="882"/>
    </location>
</feature>
<dbReference type="VEuPathDB" id="FungiDB:PHYBLDRAFT_127007"/>
<evidence type="ECO:0008006" key="12">
    <source>
        <dbReference type="Google" id="ProtNLM"/>
    </source>
</evidence>
<evidence type="ECO:0000259" key="7">
    <source>
        <dbReference type="Pfam" id="PF03781"/>
    </source>
</evidence>
<dbReference type="FunCoup" id="A0A163D9B9">
    <property type="interactions" value="12"/>
</dbReference>
<feature type="domain" description="DinB-like" evidence="9">
    <location>
        <begin position="440"/>
        <end position="596"/>
    </location>
</feature>
<dbReference type="GO" id="GO:0008168">
    <property type="term" value="F:methyltransferase activity"/>
    <property type="evidence" value="ECO:0007669"/>
    <property type="project" value="UniProtKB-KW"/>
</dbReference>
<sequence length="884" mass="100079">MLPRSLSPSTYELLDIRAPDHTTLKKSKEAPLVGRPPSPPSSEASLDVFSSAELANTILEGLRKPTHKKSISTFVLYDNRGLNLFDKITYQEDYYLTNAELDILQQRADELADRLHDGSVLIELGAGALRKTQLVLQAIERKKLRVTYYALDLDQHELERSLGKLGEFCYVKLMGLLGTYDQGIPWLSEHFKDTNTHKAIMWLGSSIGNQNRRESAIFLRRLQRTCLQPGDICVIGFDLRNDPAKIQAAYDDKDGITREFILNGLDHVNAILGQNILDRKDFAYDSRYQTGHGRHVAHYRALRDMGLVYHSKSGDVKIELSKDELIHIEHSYKYSLKETTHILESAELNMLENWTDSKHQYRLVVAECRPFSFGGDRNAIIHTLFPPENAYPQDVISCDTCNDTGIDPSVASNTLPNLVGPLHWPEFLPSLYEWEQLWKSWDTVTAIIRNQPSMLHEKPIKFRHPCIFYLGHIPAFLDIQLSRNAIDQDINPEHLLTEPAVFADIFERGIDPDMDDPSKCNPHSTVPTEINGWPLLDDIMTYQKAIRARLERLLISWEVQFQTAGANGNWPSTVTKRKQRIMHMTFEHEAMHLETLLYMLVQSPNVRPPPGVGLPDWKMAEISASFASQFSAKKCLDSAPMLEMKAGSVVLGHEDDESSDWTPMDGAPVNALESTTTHGLTSFGWDNEHPCRVVRVSAFSIQSRPVTNGEYLAKLGNRPLPESWGRIAGQDVIGVKTVFGLCPMKYCMDWPVQVSAAEAEVYASLMGMRLPTEAELVMFRKSAKSERIPNIGFGEWSPTALRNDEIHIVGDVWELTGTILESHEGYNPSTIYLGYSSDFLDGKHRVVLGGSWATHPRISCRETFRNWYQASYPFVFSGFRLCRS</sequence>
<evidence type="ECO:0000256" key="3">
    <source>
        <dbReference type="ARBA" id="ARBA00023002"/>
    </source>
</evidence>
<dbReference type="InterPro" id="IPR024775">
    <property type="entry name" value="DinB-like"/>
</dbReference>
<gene>
    <name evidence="10" type="ORF">PHYBLDRAFT_127007</name>
</gene>
<dbReference type="PANTHER" id="PTHR43397:SF1">
    <property type="entry name" value="ERGOTHIONEINE BIOSYNTHESIS PROTEIN 1"/>
    <property type="match status" value="1"/>
</dbReference>
<dbReference type="Proteomes" id="UP000077315">
    <property type="component" value="Unassembled WGS sequence"/>
</dbReference>
<dbReference type="Pfam" id="PF12867">
    <property type="entry name" value="DinB_2"/>
    <property type="match status" value="1"/>
</dbReference>
<dbReference type="InterPro" id="IPR042095">
    <property type="entry name" value="SUMF_sf"/>
</dbReference>
<dbReference type="Gene3D" id="3.90.1580.10">
    <property type="entry name" value="paralog of FGE (formylglycine-generating enzyme)"/>
    <property type="match status" value="2"/>
</dbReference>
<comment type="pathway">
    <text evidence="5">Amino-acid biosynthesis; ergothioneine biosynthesis.</text>
</comment>
<evidence type="ECO:0000256" key="1">
    <source>
        <dbReference type="ARBA" id="ARBA00022603"/>
    </source>
</evidence>
<keyword evidence="4" id="KW-0408">Iron</keyword>
<dbReference type="PANTHER" id="PTHR43397">
    <property type="entry name" value="ERGOTHIONEINE BIOSYNTHESIS PROTEIN 1"/>
    <property type="match status" value="1"/>
</dbReference>